<dbReference type="InterPro" id="IPR036388">
    <property type="entry name" value="WH-like_DNA-bd_sf"/>
</dbReference>
<organism evidence="6 7">
    <name type="scientific">Bisbaumannia pacifica</name>
    <dbReference type="NCBI Taxonomy" id="77098"/>
    <lineage>
        <taxon>Bacteria</taxon>
        <taxon>Pseudomonadati</taxon>
        <taxon>Pseudomonadota</taxon>
        <taxon>Gammaproteobacteria</taxon>
        <taxon>Oceanospirillales</taxon>
        <taxon>Halomonadaceae</taxon>
        <taxon>Bisbaumannia</taxon>
    </lineage>
</organism>
<sequence>MSRPDELDLNGLPLFLALVEAGSFTAAADRLGCTKTKVSLQIRQLEERLGVTLFQRTTRRVQPTQAGETLYRECRPLLAGLQEALASAEGDGHRLRGALRLTAPEDYATRVLGPAVVEFGQRHPALRIELRSGDRISDMLEEGIDLAFRLGWLKDSTLRSRSLGTFQQCLVASPDYLARHGTPEDPEALTEHAWVAFTPLASPLTWTFRRGEESRRVQMKARLAANSTAALSALLVAGGGISVMADISAEAELRAGRLVRVLPAWSLPSGGVHAVYPPGRHLPARVRAFMDFFQAWQAGEPGSL</sequence>
<dbReference type="Proteomes" id="UP000321275">
    <property type="component" value="Unassembled WGS sequence"/>
</dbReference>
<dbReference type="SUPFAM" id="SSF46785">
    <property type="entry name" value="Winged helix' DNA-binding domain"/>
    <property type="match status" value="1"/>
</dbReference>
<dbReference type="EMBL" id="BJUK01000010">
    <property type="protein sequence ID" value="GEK46958.1"/>
    <property type="molecule type" value="Genomic_DNA"/>
</dbReference>
<dbReference type="InterPro" id="IPR036390">
    <property type="entry name" value="WH_DNA-bd_sf"/>
</dbReference>
<dbReference type="FunFam" id="1.10.10.10:FF:000001">
    <property type="entry name" value="LysR family transcriptional regulator"/>
    <property type="match status" value="1"/>
</dbReference>
<dbReference type="PANTHER" id="PTHR30537:SF66">
    <property type="entry name" value="IRON-REGULATED VIRULENCE REGULATORY PROTEIN IRGB"/>
    <property type="match status" value="1"/>
</dbReference>
<comment type="similarity">
    <text evidence="1">Belongs to the LysR transcriptional regulatory family.</text>
</comment>
<evidence type="ECO:0000256" key="2">
    <source>
        <dbReference type="ARBA" id="ARBA00023015"/>
    </source>
</evidence>
<keyword evidence="2" id="KW-0805">Transcription regulation</keyword>
<accession>A0A510X698</accession>
<keyword evidence="3" id="KW-0238">DNA-binding</keyword>
<dbReference type="PRINTS" id="PR00039">
    <property type="entry name" value="HTHLYSR"/>
</dbReference>
<keyword evidence="7" id="KW-1185">Reference proteome</keyword>
<dbReference type="SUPFAM" id="SSF53850">
    <property type="entry name" value="Periplasmic binding protein-like II"/>
    <property type="match status" value="1"/>
</dbReference>
<evidence type="ECO:0000313" key="6">
    <source>
        <dbReference type="EMBL" id="GEK46958.1"/>
    </source>
</evidence>
<evidence type="ECO:0000256" key="4">
    <source>
        <dbReference type="ARBA" id="ARBA00023163"/>
    </source>
</evidence>
<dbReference type="AlphaFoldDB" id="A0A510X698"/>
<name>A0A510X698_9GAMM</name>
<dbReference type="OrthoDB" id="9815676at2"/>
<reference evidence="6 7" key="1">
    <citation type="submission" date="2019-07" db="EMBL/GenBank/DDBJ databases">
        <title>Whole genome shotgun sequence of Halomonas pacifica NBRC 102220.</title>
        <authorList>
            <person name="Hosoyama A."/>
            <person name="Uohara A."/>
            <person name="Ohji S."/>
            <person name="Ichikawa N."/>
        </authorList>
    </citation>
    <scope>NUCLEOTIDE SEQUENCE [LARGE SCALE GENOMIC DNA]</scope>
    <source>
        <strain evidence="6 7">NBRC 102220</strain>
    </source>
</reference>
<dbReference type="Gene3D" id="1.10.10.10">
    <property type="entry name" value="Winged helix-like DNA-binding domain superfamily/Winged helix DNA-binding domain"/>
    <property type="match status" value="1"/>
</dbReference>
<protein>
    <submittedName>
        <fullName evidence="6">LysR family transcriptional regulator</fullName>
    </submittedName>
</protein>
<dbReference type="InterPro" id="IPR058163">
    <property type="entry name" value="LysR-type_TF_proteobact-type"/>
</dbReference>
<dbReference type="Gene3D" id="3.40.190.290">
    <property type="match status" value="1"/>
</dbReference>
<feature type="domain" description="HTH lysR-type" evidence="5">
    <location>
        <begin position="7"/>
        <end position="64"/>
    </location>
</feature>
<dbReference type="CDD" id="cd08422">
    <property type="entry name" value="PBP2_CrgA_like"/>
    <property type="match status" value="1"/>
</dbReference>
<evidence type="ECO:0000256" key="1">
    <source>
        <dbReference type="ARBA" id="ARBA00009437"/>
    </source>
</evidence>
<dbReference type="RefSeq" id="WP_146802223.1">
    <property type="nucleotide sequence ID" value="NZ_BJUK01000010.1"/>
</dbReference>
<dbReference type="InterPro" id="IPR005119">
    <property type="entry name" value="LysR_subst-bd"/>
</dbReference>
<dbReference type="GO" id="GO:0006351">
    <property type="term" value="P:DNA-templated transcription"/>
    <property type="evidence" value="ECO:0007669"/>
    <property type="project" value="TreeGrafter"/>
</dbReference>
<evidence type="ECO:0000313" key="7">
    <source>
        <dbReference type="Proteomes" id="UP000321275"/>
    </source>
</evidence>
<comment type="caution">
    <text evidence="6">The sequence shown here is derived from an EMBL/GenBank/DDBJ whole genome shotgun (WGS) entry which is preliminary data.</text>
</comment>
<dbReference type="GO" id="GO:0003700">
    <property type="term" value="F:DNA-binding transcription factor activity"/>
    <property type="evidence" value="ECO:0007669"/>
    <property type="project" value="InterPro"/>
</dbReference>
<proteinExistence type="inferred from homology"/>
<gene>
    <name evidence="6" type="ORF">HPA02_12410</name>
</gene>
<dbReference type="Pfam" id="PF03466">
    <property type="entry name" value="LysR_substrate"/>
    <property type="match status" value="1"/>
</dbReference>
<evidence type="ECO:0000259" key="5">
    <source>
        <dbReference type="PROSITE" id="PS50931"/>
    </source>
</evidence>
<dbReference type="PANTHER" id="PTHR30537">
    <property type="entry name" value="HTH-TYPE TRANSCRIPTIONAL REGULATOR"/>
    <property type="match status" value="1"/>
</dbReference>
<dbReference type="InterPro" id="IPR000847">
    <property type="entry name" value="LysR_HTH_N"/>
</dbReference>
<dbReference type="GO" id="GO:0043565">
    <property type="term" value="F:sequence-specific DNA binding"/>
    <property type="evidence" value="ECO:0007669"/>
    <property type="project" value="TreeGrafter"/>
</dbReference>
<evidence type="ECO:0000256" key="3">
    <source>
        <dbReference type="ARBA" id="ARBA00023125"/>
    </source>
</evidence>
<dbReference type="PROSITE" id="PS50931">
    <property type="entry name" value="HTH_LYSR"/>
    <property type="match status" value="1"/>
</dbReference>
<keyword evidence="4" id="KW-0804">Transcription</keyword>
<dbReference type="Pfam" id="PF00126">
    <property type="entry name" value="HTH_1"/>
    <property type="match status" value="1"/>
</dbReference>